<organism evidence="2 3">
    <name type="scientific">Clavelina lepadiformis</name>
    <name type="common">Light-bulb sea squirt</name>
    <name type="synonym">Ascidia lepadiformis</name>
    <dbReference type="NCBI Taxonomy" id="159417"/>
    <lineage>
        <taxon>Eukaryota</taxon>
        <taxon>Metazoa</taxon>
        <taxon>Chordata</taxon>
        <taxon>Tunicata</taxon>
        <taxon>Ascidiacea</taxon>
        <taxon>Aplousobranchia</taxon>
        <taxon>Clavelinidae</taxon>
        <taxon>Clavelina</taxon>
    </lineage>
</organism>
<keyword evidence="1" id="KW-0472">Membrane</keyword>
<gene>
    <name evidence="2" type="ORF">CVLEPA_LOCUS27389</name>
</gene>
<name>A0ABP0GR62_CLALP</name>
<feature type="transmembrane region" description="Helical" evidence="1">
    <location>
        <begin position="20"/>
        <end position="43"/>
    </location>
</feature>
<reference evidence="2 3" key="1">
    <citation type="submission" date="2024-02" db="EMBL/GenBank/DDBJ databases">
        <authorList>
            <person name="Daric V."/>
            <person name="Darras S."/>
        </authorList>
    </citation>
    <scope>NUCLEOTIDE SEQUENCE [LARGE SCALE GENOMIC DNA]</scope>
</reference>
<dbReference type="EMBL" id="CAWYQH010000141">
    <property type="protein sequence ID" value="CAK8694122.1"/>
    <property type="molecule type" value="Genomic_DNA"/>
</dbReference>
<keyword evidence="1" id="KW-1133">Transmembrane helix</keyword>
<evidence type="ECO:0000256" key="1">
    <source>
        <dbReference type="SAM" id="Phobius"/>
    </source>
</evidence>
<sequence>MMGRSSGNQVNSLSPTYKTLALAASIVTSIAVPTLIAFGLHYNEIQVDLFMAVCSFFGYTFGFQNVLIFLWKDKDFRTFVKTSINDAYCCVRKQLILNTKQANTSSTTTTV</sequence>
<evidence type="ECO:0000313" key="3">
    <source>
        <dbReference type="Proteomes" id="UP001642483"/>
    </source>
</evidence>
<keyword evidence="1" id="KW-0812">Transmembrane</keyword>
<proteinExistence type="predicted"/>
<evidence type="ECO:0008006" key="4">
    <source>
        <dbReference type="Google" id="ProtNLM"/>
    </source>
</evidence>
<evidence type="ECO:0000313" key="2">
    <source>
        <dbReference type="EMBL" id="CAK8694122.1"/>
    </source>
</evidence>
<protein>
    <recommendedName>
        <fullName evidence="4">G-protein coupled receptors family 2 profile 2 domain-containing protein</fullName>
    </recommendedName>
</protein>
<dbReference type="Proteomes" id="UP001642483">
    <property type="component" value="Unassembled WGS sequence"/>
</dbReference>
<comment type="caution">
    <text evidence="2">The sequence shown here is derived from an EMBL/GenBank/DDBJ whole genome shotgun (WGS) entry which is preliminary data.</text>
</comment>
<keyword evidence="3" id="KW-1185">Reference proteome</keyword>
<feature type="transmembrane region" description="Helical" evidence="1">
    <location>
        <begin position="49"/>
        <end position="71"/>
    </location>
</feature>
<accession>A0ABP0GR62</accession>